<dbReference type="Proteomes" id="UP000009131">
    <property type="component" value="Unassembled WGS sequence"/>
</dbReference>
<dbReference type="HOGENOM" id="CLU_058669_1_1_1"/>
<dbReference type="InParanoid" id="G7E135"/>
<protein>
    <recommendedName>
        <fullName evidence="2">Pyridoxamine 5'-phosphate oxidase Alr4036 family FMN-binding domain-containing protein</fullName>
    </recommendedName>
</protein>
<keyword evidence="4" id="KW-1185">Reference proteome</keyword>
<dbReference type="InterPro" id="IPR012349">
    <property type="entry name" value="Split_barrel_FMN-bd"/>
</dbReference>
<dbReference type="OrthoDB" id="434253at2759"/>
<dbReference type="SUPFAM" id="SSF50475">
    <property type="entry name" value="FMN-binding split barrel"/>
    <property type="match status" value="1"/>
</dbReference>
<evidence type="ECO:0000256" key="1">
    <source>
        <dbReference type="SAM" id="MobiDB-lite"/>
    </source>
</evidence>
<dbReference type="STRING" id="764103.G7E135"/>
<dbReference type="Pfam" id="PF12766">
    <property type="entry name" value="Pyridox_oxase_2"/>
    <property type="match status" value="1"/>
</dbReference>
<dbReference type="PANTHER" id="PTHR28243">
    <property type="entry name" value="AGL049CP"/>
    <property type="match status" value="1"/>
</dbReference>
<dbReference type="InterPro" id="IPR024624">
    <property type="entry name" value="Pyridox_Oxase_Alr4036_FMN-bd"/>
</dbReference>
<dbReference type="Gene3D" id="2.30.110.10">
    <property type="entry name" value="Electron Transport, Fmn-binding Protein, Chain A"/>
    <property type="match status" value="1"/>
</dbReference>
<dbReference type="OMA" id="LAWWIEG"/>
<organism evidence="3 4">
    <name type="scientific">Mixia osmundae (strain CBS 9802 / IAM 14324 / JCM 22182 / KY 12970)</name>
    <dbReference type="NCBI Taxonomy" id="764103"/>
    <lineage>
        <taxon>Eukaryota</taxon>
        <taxon>Fungi</taxon>
        <taxon>Dikarya</taxon>
        <taxon>Basidiomycota</taxon>
        <taxon>Pucciniomycotina</taxon>
        <taxon>Mixiomycetes</taxon>
        <taxon>Mixiales</taxon>
        <taxon>Mixiaceae</taxon>
        <taxon>Mixia</taxon>
    </lineage>
</organism>
<proteinExistence type="predicted"/>
<comment type="caution">
    <text evidence="3">The sequence shown here is derived from an EMBL/GenBank/DDBJ whole genome shotgun (WGS) entry which is preliminary data.</text>
</comment>
<sequence>MSTPTPCRWRKLLNEAVNENMKQNKDSISYCFSTVDTLESSFSAGRPRSRFVVHRGFVNERRPKEERSWSKNSAGDELEGDEGWTGDAMLTTTDVRAPKSQQITAHKDGCPVEIAWWFEPTGEQFRIQGRAYIVSPPGHANAHKGFPAAQLAPSSAGSLKAENFDWESERQRIYRKLSPPLKASFIRPTPGTPLDGKIDPKDFPTTVDYDEEPELVKKALETFALIVIEPYEVDMCKLKVEPNERYVWKKSHGEWKETAVVP</sequence>
<evidence type="ECO:0000259" key="2">
    <source>
        <dbReference type="Pfam" id="PF12766"/>
    </source>
</evidence>
<evidence type="ECO:0000313" key="3">
    <source>
        <dbReference type="EMBL" id="GAA96545.1"/>
    </source>
</evidence>
<reference evidence="3 4" key="1">
    <citation type="journal article" date="2011" name="J. Gen. Appl. Microbiol.">
        <title>Draft genome sequencing of the enigmatic basidiomycete Mixia osmundae.</title>
        <authorList>
            <person name="Nishida H."/>
            <person name="Nagatsuka Y."/>
            <person name="Sugiyama J."/>
        </authorList>
    </citation>
    <scope>NUCLEOTIDE SEQUENCE [LARGE SCALE GENOMIC DNA]</scope>
    <source>
        <strain evidence="4">CBS 9802 / IAM 14324 / JCM 22182 / KY 12970</strain>
    </source>
</reference>
<dbReference type="GO" id="GO:0010181">
    <property type="term" value="F:FMN binding"/>
    <property type="evidence" value="ECO:0007669"/>
    <property type="project" value="InterPro"/>
</dbReference>
<dbReference type="eggNOG" id="ENOG502S3WP">
    <property type="taxonomic scope" value="Eukaryota"/>
</dbReference>
<dbReference type="RefSeq" id="XP_014567412.1">
    <property type="nucleotide sequence ID" value="XM_014711926.1"/>
</dbReference>
<feature type="region of interest" description="Disordered" evidence="1">
    <location>
        <begin position="62"/>
        <end position="84"/>
    </location>
</feature>
<dbReference type="PANTHER" id="PTHR28243:SF1">
    <property type="entry name" value="PYRIDOXAMINE 5'-PHOSPHATE OXIDASE ALR4036 FAMILY FMN-BINDING DOMAIN-CONTAINING PROTEIN"/>
    <property type="match status" value="1"/>
</dbReference>
<dbReference type="AlphaFoldDB" id="G7E135"/>
<reference evidence="3 4" key="2">
    <citation type="journal article" date="2012" name="Open Biol.">
        <title>Characteristics of nucleosomes and linker DNA regions on the genome of the basidiomycete Mixia osmundae revealed by mono- and dinucleosome mapping.</title>
        <authorList>
            <person name="Nishida H."/>
            <person name="Kondo S."/>
            <person name="Matsumoto T."/>
            <person name="Suzuki Y."/>
            <person name="Yoshikawa H."/>
            <person name="Taylor T.D."/>
            <person name="Sugiyama J."/>
        </authorList>
    </citation>
    <scope>NUCLEOTIDE SEQUENCE [LARGE SCALE GENOMIC DNA]</scope>
    <source>
        <strain evidence="4">CBS 9802 / IAM 14324 / JCM 22182 / KY 12970</strain>
    </source>
</reference>
<feature type="domain" description="Pyridoxamine 5'-phosphate oxidase Alr4036 family FMN-binding" evidence="2">
    <location>
        <begin position="8"/>
        <end position="134"/>
    </location>
</feature>
<evidence type="ECO:0000313" key="4">
    <source>
        <dbReference type="Proteomes" id="UP000009131"/>
    </source>
</evidence>
<dbReference type="EMBL" id="BABT02000102">
    <property type="protein sequence ID" value="GAA96545.1"/>
    <property type="molecule type" value="Genomic_DNA"/>
</dbReference>
<accession>G7E135</accession>
<name>G7E135_MIXOS</name>
<gene>
    <name evidence="3" type="primary">Mo03213</name>
    <name evidence="3" type="ORF">E5Q_03213</name>
</gene>